<dbReference type="VEuPathDB" id="FungiDB:PABG_04254"/>
<name>A0A1D2J2L6_PARBR</name>
<evidence type="ECO:0000313" key="2">
    <source>
        <dbReference type="Proteomes" id="UP000242814"/>
    </source>
</evidence>
<evidence type="ECO:0000313" key="1">
    <source>
        <dbReference type="EMBL" id="ODH12542.1"/>
    </source>
</evidence>
<organism evidence="1 2">
    <name type="scientific">Paracoccidioides brasiliensis</name>
    <dbReference type="NCBI Taxonomy" id="121759"/>
    <lineage>
        <taxon>Eukaryota</taxon>
        <taxon>Fungi</taxon>
        <taxon>Dikarya</taxon>
        <taxon>Ascomycota</taxon>
        <taxon>Pezizomycotina</taxon>
        <taxon>Eurotiomycetes</taxon>
        <taxon>Eurotiomycetidae</taxon>
        <taxon>Onygenales</taxon>
        <taxon>Ajellomycetaceae</taxon>
        <taxon>Paracoccidioides</taxon>
    </lineage>
</organism>
<dbReference type="Proteomes" id="UP000242814">
    <property type="component" value="Unassembled WGS sequence"/>
</dbReference>
<protein>
    <submittedName>
        <fullName evidence="1">Uncharacterized protein</fullName>
    </submittedName>
</protein>
<comment type="caution">
    <text evidence="1">The sequence shown here is derived from an EMBL/GenBank/DDBJ whole genome shotgun (WGS) entry which is preliminary data.</text>
</comment>
<dbReference type="PANTHER" id="PTHR38248:SF2">
    <property type="entry name" value="FUNK1 11"/>
    <property type="match status" value="1"/>
</dbReference>
<reference evidence="1 2" key="1">
    <citation type="submission" date="2016-06" db="EMBL/GenBank/DDBJ databases">
        <authorList>
            <person name="Kjaerup R.B."/>
            <person name="Dalgaard T.S."/>
            <person name="Juul-Madsen H.R."/>
        </authorList>
    </citation>
    <scope>NUCLEOTIDE SEQUENCE [LARGE SCALE GENOMIC DNA]</scope>
    <source>
        <strain evidence="1 2">Pb300</strain>
    </source>
</reference>
<feature type="non-terminal residue" evidence="1">
    <location>
        <position position="221"/>
    </location>
</feature>
<sequence length="221" mass="24950">MATLSPHDYDIIAKHPFNDSLNSLRGLLQEAEQAYDVSADPQDEICQRAISKLLSFFLGQDITLDLQSERNHDVAFILAGILTHVRKGNFNYNQFQPLVQLIIQNAPDVDIWKAVLDLTVTIPQSIPPLTSIPPFFTGTPVKSTSSSQKDSEQTRELVNMRIFEEICDCTFQNVEGFFNKYFKGKDWSDKADAICQHVLAPDSDENWAQFPDPPMQSDVLT</sequence>
<dbReference type="PANTHER" id="PTHR38248">
    <property type="entry name" value="FUNK1 6"/>
    <property type="match status" value="1"/>
</dbReference>
<gene>
    <name evidence="1" type="ORF">ACO22_08162</name>
</gene>
<dbReference type="VEuPathDB" id="FungiDB:PADG_04622"/>
<dbReference type="EMBL" id="LZYO01001128">
    <property type="protein sequence ID" value="ODH12542.1"/>
    <property type="molecule type" value="Genomic_DNA"/>
</dbReference>
<accession>A0A1D2J2L6</accession>
<dbReference type="AlphaFoldDB" id="A0A1D2J2L6"/>
<proteinExistence type="predicted"/>